<evidence type="ECO:0000313" key="1">
    <source>
        <dbReference type="EMBL" id="OYR16386.1"/>
    </source>
</evidence>
<keyword evidence="2" id="KW-1185">Reference proteome</keyword>
<sequence>MEIAFMPGMTLCELDAKHRSKRKKKDRMVLMIWNRSDGRRSI</sequence>
<evidence type="ECO:0000313" key="2">
    <source>
        <dbReference type="Proteomes" id="UP000216478"/>
    </source>
</evidence>
<gene>
    <name evidence="1" type="ORF">CEV33_4396</name>
</gene>
<protein>
    <submittedName>
        <fullName evidence="1">Uncharacterized protein</fullName>
    </submittedName>
</protein>
<reference evidence="1 2" key="1">
    <citation type="submission" date="2017-07" db="EMBL/GenBank/DDBJ databases">
        <title>Phylogenetic study on the rhizospheric bacterium Ochrobactrum sp. A44.</title>
        <authorList>
            <person name="Krzyzanowska D.M."/>
            <person name="Ossowicki A."/>
            <person name="Rajewska M."/>
            <person name="Maciag T."/>
            <person name="Kaczynski Z."/>
            <person name="Czerwicka M."/>
            <person name="Jafra S."/>
        </authorList>
    </citation>
    <scope>NUCLEOTIDE SEQUENCE [LARGE SCALE GENOMIC DNA]</scope>
    <source>
        <strain evidence="1 2">OgA9a</strain>
    </source>
</reference>
<dbReference type="AlphaFoldDB" id="A0A256FNS7"/>
<organism evidence="1 2">
    <name type="scientific">Brucella grignonensis</name>
    <dbReference type="NCBI Taxonomy" id="94627"/>
    <lineage>
        <taxon>Bacteria</taxon>
        <taxon>Pseudomonadati</taxon>
        <taxon>Pseudomonadota</taxon>
        <taxon>Alphaproteobacteria</taxon>
        <taxon>Hyphomicrobiales</taxon>
        <taxon>Brucellaceae</taxon>
        <taxon>Brucella/Ochrobactrum group</taxon>
        <taxon>Brucella</taxon>
    </lineage>
</organism>
<proteinExistence type="predicted"/>
<comment type="caution">
    <text evidence="1">The sequence shown here is derived from an EMBL/GenBank/DDBJ whole genome shotgun (WGS) entry which is preliminary data.</text>
</comment>
<name>A0A256FNS7_9HYPH</name>
<dbReference type="Proteomes" id="UP000216478">
    <property type="component" value="Unassembled WGS sequence"/>
</dbReference>
<accession>A0A256FNS7</accession>
<dbReference type="EMBL" id="NNRL01000151">
    <property type="protein sequence ID" value="OYR16386.1"/>
    <property type="molecule type" value="Genomic_DNA"/>
</dbReference>